<dbReference type="EMBL" id="UINC01001378">
    <property type="protein sequence ID" value="SUZ79207.1"/>
    <property type="molecule type" value="Genomic_DNA"/>
</dbReference>
<name>A0A381QMM6_9ZZZZ</name>
<accession>A0A381QMM6</accession>
<dbReference type="Pfam" id="PF01458">
    <property type="entry name" value="SUFBD_core"/>
    <property type="match status" value="1"/>
</dbReference>
<dbReference type="InterPro" id="IPR037284">
    <property type="entry name" value="SUF_FeS_clus_asmbl_SufBD_sf"/>
</dbReference>
<dbReference type="AlphaFoldDB" id="A0A381QMM6"/>
<dbReference type="NCBIfam" id="TIGR01981">
    <property type="entry name" value="sufD"/>
    <property type="match status" value="1"/>
</dbReference>
<dbReference type="PANTHER" id="PTHR43575:SF1">
    <property type="entry name" value="PROTEIN ABCI7, CHLOROPLASTIC"/>
    <property type="match status" value="1"/>
</dbReference>
<gene>
    <name evidence="2" type="ORF">METZ01_LOCUS32061</name>
</gene>
<sequence>RPLEEAADVAAPLLAAEAEMKQPFRLLNTALLRDGLLVEVKDNATPAEALQITITTTPGLTVPRLLIVVGENTQLTLVERYRTNGSTCLPVTQFSVGSGSRVEHLRIHHGSNDVHIGCVEVRQQRDSLVTSHSLTFGGRLVRNDLQFHLLGSGAEAQLNGLYLADGEQHVDNHTTIEHVVPHCDSRETYRGILGGKASAVFNGRVHVHPDAQRTDAQQSNQNLLLTDDAIIHTKPELEIYADDVKCTHGATVGQLDREALFYLRSRGLAYDEARRMLVDSFAAEIVRRISDESLRDELAETVIARLPEMLAEAA</sequence>
<dbReference type="InterPro" id="IPR011542">
    <property type="entry name" value="SUF_FeS_clus_asmbl_SufD"/>
</dbReference>
<evidence type="ECO:0000313" key="2">
    <source>
        <dbReference type="EMBL" id="SUZ79207.1"/>
    </source>
</evidence>
<dbReference type="PANTHER" id="PTHR43575">
    <property type="entry name" value="PROTEIN ABCI7, CHLOROPLASTIC"/>
    <property type="match status" value="1"/>
</dbReference>
<dbReference type="InterPro" id="IPR000825">
    <property type="entry name" value="SUF_FeS_clus_asmbl_SufBD_core"/>
</dbReference>
<protein>
    <recommendedName>
        <fullName evidence="1">SUF system FeS cluster assembly SufBD core domain-containing protein</fullName>
    </recommendedName>
</protein>
<dbReference type="SUPFAM" id="SSF101960">
    <property type="entry name" value="Stabilizer of iron transporter SufD"/>
    <property type="match status" value="1"/>
</dbReference>
<feature type="domain" description="SUF system FeS cluster assembly SufBD core" evidence="1">
    <location>
        <begin position="59"/>
        <end position="281"/>
    </location>
</feature>
<proteinExistence type="predicted"/>
<dbReference type="InterPro" id="IPR055346">
    <property type="entry name" value="Fe-S_cluster_assembly_SufBD"/>
</dbReference>
<reference evidence="2" key="1">
    <citation type="submission" date="2018-05" db="EMBL/GenBank/DDBJ databases">
        <authorList>
            <person name="Lanie J.A."/>
            <person name="Ng W.-L."/>
            <person name="Kazmierczak K.M."/>
            <person name="Andrzejewski T.M."/>
            <person name="Davidsen T.M."/>
            <person name="Wayne K.J."/>
            <person name="Tettelin H."/>
            <person name="Glass J.I."/>
            <person name="Rusch D."/>
            <person name="Podicherti R."/>
            <person name="Tsui H.-C.T."/>
            <person name="Winkler M.E."/>
        </authorList>
    </citation>
    <scope>NUCLEOTIDE SEQUENCE</scope>
</reference>
<evidence type="ECO:0000259" key="1">
    <source>
        <dbReference type="Pfam" id="PF01458"/>
    </source>
</evidence>
<organism evidence="2">
    <name type="scientific">marine metagenome</name>
    <dbReference type="NCBI Taxonomy" id="408172"/>
    <lineage>
        <taxon>unclassified sequences</taxon>
        <taxon>metagenomes</taxon>
        <taxon>ecological metagenomes</taxon>
    </lineage>
</organism>
<dbReference type="GO" id="GO:0016226">
    <property type="term" value="P:iron-sulfur cluster assembly"/>
    <property type="evidence" value="ECO:0007669"/>
    <property type="project" value="InterPro"/>
</dbReference>
<feature type="non-terminal residue" evidence="2">
    <location>
        <position position="1"/>
    </location>
</feature>